<sequence length="179" mass="19376">MSDRPDDANDADEPPEKPPSEASDTRDADELTEDTESSETAEAGEVADPVEPAALGENEGPRRRDAPLADLAASVSEDAASDDDFDELFEEAGESVIDGEDVWEELLDENGDAGLVAEVVDTDLDRDVRVIESRLCHGCPHFATPPDVHCNHDGTEIREVVDTDHFEVVDCPMVTDDVE</sequence>
<dbReference type="RefSeq" id="WP_188975820.1">
    <property type="nucleotide sequence ID" value="NZ_BMPG01000001.1"/>
</dbReference>
<feature type="region of interest" description="Disordered" evidence="1">
    <location>
        <begin position="1"/>
        <end position="84"/>
    </location>
</feature>
<evidence type="ECO:0000313" key="3">
    <source>
        <dbReference type="EMBL" id="GGL51050.1"/>
    </source>
</evidence>
<dbReference type="EMBL" id="BMPG01000001">
    <property type="protein sequence ID" value="GGL51050.1"/>
    <property type="molecule type" value="Genomic_DNA"/>
</dbReference>
<dbReference type="OrthoDB" id="204982at2157"/>
<feature type="compositionally biased region" description="Basic and acidic residues" evidence="1">
    <location>
        <begin position="14"/>
        <end position="29"/>
    </location>
</feature>
<reference evidence="3" key="1">
    <citation type="journal article" date="2014" name="Int. J. Syst. Evol. Microbiol.">
        <title>Complete genome sequence of Corynebacterium casei LMG S-19264T (=DSM 44701T), isolated from a smear-ripened cheese.</title>
        <authorList>
            <consortium name="US DOE Joint Genome Institute (JGI-PGF)"/>
            <person name="Walter F."/>
            <person name="Albersmeier A."/>
            <person name="Kalinowski J."/>
            <person name="Ruckert C."/>
        </authorList>
    </citation>
    <scope>NUCLEOTIDE SEQUENCE</scope>
    <source>
        <strain evidence="3">JCM 19596</strain>
    </source>
</reference>
<protein>
    <recommendedName>
        <fullName evidence="2">DUF8135 domain-containing protein</fullName>
    </recommendedName>
</protein>
<dbReference type="Pfam" id="PF26456">
    <property type="entry name" value="DUF8135"/>
    <property type="match status" value="1"/>
</dbReference>
<dbReference type="Proteomes" id="UP000607197">
    <property type="component" value="Unassembled WGS sequence"/>
</dbReference>
<dbReference type="AlphaFoldDB" id="A0A830FFX8"/>
<evidence type="ECO:0000256" key="1">
    <source>
        <dbReference type="SAM" id="MobiDB-lite"/>
    </source>
</evidence>
<evidence type="ECO:0000259" key="2">
    <source>
        <dbReference type="Pfam" id="PF26456"/>
    </source>
</evidence>
<dbReference type="InterPro" id="IPR058448">
    <property type="entry name" value="DUF8135"/>
</dbReference>
<feature type="compositionally biased region" description="Acidic residues" evidence="1">
    <location>
        <begin position="30"/>
        <end position="39"/>
    </location>
</feature>
<comment type="caution">
    <text evidence="3">The sequence shown here is derived from an EMBL/GenBank/DDBJ whole genome shotgun (WGS) entry which is preliminary data.</text>
</comment>
<evidence type="ECO:0000313" key="4">
    <source>
        <dbReference type="Proteomes" id="UP000607197"/>
    </source>
</evidence>
<feature type="compositionally biased region" description="Low complexity" evidence="1">
    <location>
        <begin position="68"/>
        <end position="78"/>
    </location>
</feature>
<accession>A0A830FFX8</accession>
<organism evidence="3 4">
    <name type="scientific">Halocalculus aciditolerans</name>
    <dbReference type="NCBI Taxonomy" id="1383812"/>
    <lineage>
        <taxon>Archaea</taxon>
        <taxon>Methanobacteriati</taxon>
        <taxon>Methanobacteriota</taxon>
        <taxon>Stenosarchaea group</taxon>
        <taxon>Halobacteria</taxon>
        <taxon>Halobacteriales</taxon>
        <taxon>Halobacteriaceae</taxon>
        <taxon>Halocalculus</taxon>
    </lineage>
</organism>
<keyword evidence="4" id="KW-1185">Reference proteome</keyword>
<name>A0A830FFX8_9EURY</name>
<feature type="domain" description="DUF8135" evidence="2">
    <location>
        <begin position="130"/>
        <end position="177"/>
    </location>
</feature>
<gene>
    <name evidence="3" type="ORF">GCM10009039_06650</name>
</gene>
<proteinExistence type="predicted"/>
<reference evidence="3" key="2">
    <citation type="submission" date="2020-09" db="EMBL/GenBank/DDBJ databases">
        <authorList>
            <person name="Sun Q."/>
            <person name="Ohkuma M."/>
        </authorList>
    </citation>
    <scope>NUCLEOTIDE SEQUENCE</scope>
    <source>
        <strain evidence="3">JCM 19596</strain>
    </source>
</reference>